<sequence length="463" mass="50376">MIGTGLLRSRAAAAAFRAACASPLVTAQQQALARLETAEPAEIAEWQRARLRRFTDRWASAVPYYRRHPEYLRWGNSGGPVGAEGAQPGDGAPPVLLKDTVRLAPADFVHPRVPGRGVTTGGTGGRPLSLRVSYSSFFTEWAHIAYVWSRAGVRLDDPKITFRGGSLGTGFEGRPMMYQRPYNHLVVSPFHLSDDVFATVIDRVRELRPVAIWGYPSAITPFARWVARTGPHPELARVRAVLLASEGALDWQLDLFREVFGAPPIRWYGQSERVVFGGECSRVPGSYHVLPTYGVTEVVEGRIVGSGLTNAAMPLLRYDTEDGAVAGLPGAVGTAAGGRCGCGSSFPVLRDITGRWDQSLVYGVADEPISSAALNFHDEAFARFDRFQFRQVRPGEVELRVASAGRTPDPGELATVRSLLQRRVGDRLAVTVTTAGIEDLLTRRGKIVMVDQQYRPDAATVGP</sequence>
<dbReference type="PANTHER" id="PTHR36932">
    <property type="entry name" value="CAPSULAR POLYSACCHARIDE BIOSYNTHESIS PROTEIN"/>
    <property type="match status" value="1"/>
</dbReference>
<proteinExistence type="predicted"/>
<gene>
    <name evidence="1" type="ORF">CC117_00935</name>
</gene>
<dbReference type="Proteomes" id="UP000179627">
    <property type="component" value="Unassembled WGS sequence"/>
</dbReference>
<comment type="caution">
    <text evidence="1">The sequence shown here is derived from an EMBL/GenBank/DDBJ whole genome shotgun (WGS) entry which is preliminary data.</text>
</comment>
<dbReference type="InterPro" id="IPR053158">
    <property type="entry name" value="CapK_Type1_Caps_Biosynth"/>
</dbReference>
<organism evidence="1 2">
    <name type="scientific">Parafrankia colletiae</name>
    <dbReference type="NCBI Taxonomy" id="573497"/>
    <lineage>
        <taxon>Bacteria</taxon>
        <taxon>Bacillati</taxon>
        <taxon>Actinomycetota</taxon>
        <taxon>Actinomycetes</taxon>
        <taxon>Frankiales</taxon>
        <taxon>Frankiaceae</taxon>
        <taxon>Parafrankia</taxon>
    </lineage>
</organism>
<dbReference type="OrthoDB" id="580775at2"/>
<dbReference type="InterPro" id="IPR042099">
    <property type="entry name" value="ANL_N_sf"/>
</dbReference>
<dbReference type="RefSeq" id="WP_071081796.1">
    <property type="nucleotide sequence ID" value="NZ_MBLM01000002.1"/>
</dbReference>
<reference evidence="2" key="1">
    <citation type="submission" date="2016-07" db="EMBL/GenBank/DDBJ databases">
        <title>Sequence Frankia sp. strain CcI1.17.</title>
        <authorList>
            <person name="Ghodhbane-Gtari F."/>
            <person name="Swanson E."/>
            <person name="Gueddou A."/>
            <person name="Morris K."/>
            <person name="Hezbri K."/>
            <person name="Ktari A."/>
            <person name="Nouioui I."/>
            <person name="Abebe-Akele F."/>
            <person name="Simpson S."/>
            <person name="Thomas K."/>
            <person name="Gtari M."/>
            <person name="Tisa L.S."/>
            <person name="Hurst S."/>
        </authorList>
    </citation>
    <scope>NUCLEOTIDE SEQUENCE [LARGE SCALE GENOMIC DNA]</scope>
    <source>
        <strain evidence="2">Cc1.17</strain>
    </source>
</reference>
<dbReference type="EMBL" id="MBLM01000002">
    <property type="protein sequence ID" value="OHV46246.1"/>
    <property type="molecule type" value="Genomic_DNA"/>
</dbReference>
<evidence type="ECO:0000313" key="1">
    <source>
        <dbReference type="EMBL" id="OHV46246.1"/>
    </source>
</evidence>
<protein>
    <submittedName>
        <fullName evidence="1">CoF synthetase</fullName>
    </submittedName>
</protein>
<accession>A0A1S1RJC9</accession>
<dbReference type="Gene3D" id="3.40.50.12780">
    <property type="entry name" value="N-terminal domain of ligase-like"/>
    <property type="match status" value="1"/>
</dbReference>
<dbReference type="AlphaFoldDB" id="A0A1S1RJC9"/>
<evidence type="ECO:0000313" key="2">
    <source>
        <dbReference type="Proteomes" id="UP000179627"/>
    </source>
</evidence>
<name>A0A1S1RJC9_9ACTN</name>
<dbReference type="SUPFAM" id="SSF56801">
    <property type="entry name" value="Acetyl-CoA synthetase-like"/>
    <property type="match status" value="1"/>
</dbReference>
<keyword evidence="2" id="KW-1185">Reference proteome</keyword>
<dbReference type="PANTHER" id="PTHR36932:SF1">
    <property type="entry name" value="CAPSULAR POLYSACCHARIDE BIOSYNTHESIS PROTEIN"/>
    <property type="match status" value="1"/>
</dbReference>